<accession>A0ABN3BI10</accession>
<evidence type="ECO:0000313" key="2">
    <source>
        <dbReference type="Proteomes" id="UP001501391"/>
    </source>
</evidence>
<evidence type="ECO:0000313" key="1">
    <source>
        <dbReference type="EMBL" id="GAA2196118.1"/>
    </source>
</evidence>
<reference evidence="1 2" key="1">
    <citation type="journal article" date="2019" name="Int. J. Syst. Evol. Microbiol.">
        <title>The Global Catalogue of Microorganisms (GCM) 10K type strain sequencing project: providing services to taxonomists for standard genome sequencing and annotation.</title>
        <authorList>
            <consortium name="The Broad Institute Genomics Platform"/>
            <consortium name="The Broad Institute Genome Sequencing Center for Infectious Disease"/>
            <person name="Wu L."/>
            <person name="Ma J."/>
        </authorList>
    </citation>
    <scope>NUCLEOTIDE SEQUENCE [LARGE SCALE GENOMIC DNA]</scope>
    <source>
        <strain evidence="1 2">JCM 14924</strain>
    </source>
</reference>
<name>A0ABN3BI10_9ACTN</name>
<dbReference type="Proteomes" id="UP001501391">
    <property type="component" value="Unassembled WGS sequence"/>
</dbReference>
<sequence length="58" mass="6760">MREGVRVVGEGAQTSRQMALEVRPKSTWRREARRGSDRTVRWCVRMTAPQRFLVFLPG</sequence>
<comment type="caution">
    <text evidence="1">The sequence shown here is derived from an EMBL/GenBank/DDBJ whole genome shotgun (WGS) entry which is preliminary data.</text>
</comment>
<dbReference type="EMBL" id="BAAAOQ010000008">
    <property type="protein sequence ID" value="GAA2196118.1"/>
    <property type="molecule type" value="Genomic_DNA"/>
</dbReference>
<gene>
    <name evidence="1" type="ORF">GCM10009787_29040</name>
</gene>
<organism evidence="1 2">
    <name type="scientific">Streptomyces bangladeshensis</name>
    <dbReference type="NCBI Taxonomy" id="295352"/>
    <lineage>
        <taxon>Bacteria</taxon>
        <taxon>Bacillati</taxon>
        <taxon>Actinomycetota</taxon>
        <taxon>Actinomycetes</taxon>
        <taxon>Kitasatosporales</taxon>
        <taxon>Streptomycetaceae</taxon>
        <taxon>Streptomyces</taxon>
    </lineage>
</organism>
<protein>
    <submittedName>
        <fullName evidence="1">Uncharacterized protein</fullName>
    </submittedName>
</protein>
<proteinExistence type="predicted"/>
<keyword evidence="2" id="KW-1185">Reference proteome</keyword>